<dbReference type="RefSeq" id="WP_229874245.1">
    <property type="nucleotide sequence ID" value="NZ_BNAU01000001.1"/>
</dbReference>
<evidence type="ECO:0000313" key="9">
    <source>
        <dbReference type="EMBL" id="GHE83321.1"/>
    </source>
</evidence>
<organism evidence="9 10">
    <name type="scientific">Amycolatopsis deserti</name>
    <dbReference type="NCBI Taxonomy" id="185696"/>
    <lineage>
        <taxon>Bacteria</taxon>
        <taxon>Bacillati</taxon>
        <taxon>Actinomycetota</taxon>
        <taxon>Actinomycetes</taxon>
        <taxon>Pseudonocardiales</taxon>
        <taxon>Pseudonocardiaceae</taxon>
        <taxon>Amycolatopsis</taxon>
    </lineage>
</organism>
<dbReference type="Pfam" id="PF00145">
    <property type="entry name" value="DNA_methylase"/>
    <property type="match status" value="1"/>
</dbReference>
<dbReference type="InterPro" id="IPR029063">
    <property type="entry name" value="SAM-dependent_MTases_sf"/>
</dbReference>
<proteinExistence type="inferred from homology"/>
<evidence type="ECO:0000256" key="6">
    <source>
        <dbReference type="RuleBase" id="RU000416"/>
    </source>
</evidence>
<dbReference type="EC" id="2.1.1.37" evidence="7"/>
<sequence>MALTVVSLFAGIGGIDLGLERAGLTTVGQVEIDPYCRAVLARHFPEVPKHDDVRTAVAWWRSQARPRVDVVAGGFPCQPFSLAGLGLGTADPRWMWPAMAAVIRALRPSYVLVENVPALLGHPDAFGTVLADLAESGFDAEWAVLPATAFGAPTPRERLYLLAHPASVDGQPRDLLESRGSGGSPLATGGLSGLPAPQQRRAARAWLARNPEWTDWLMGFPTRWTACE</sequence>
<dbReference type="PANTHER" id="PTHR46098:SF1">
    <property type="entry name" value="TRNA (CYTOSINE(38)-C(5))-METHYLTRANSFERASE"/>
    <property type="match status" value="1"/>
</dbReference>
<feature type="region of interest" description="Disordered" evidence="8">
    <location>
        <begin position="172"/>
        <end position="195"/>
    </location>
</feature>
<keyword evidence="4" id="KW-0680">Restriction system</keyword>
<protein>
    <recommendedName>
        <fullName evidence="7">Cytosine-specific methyltransferase</fullName>
        <ecNumber evidence="7">2.1.1.37</ecNumber>
    </recommendedName>
</protein>
<gene>
    <name evidence="9" type="ORF">GCM10017786_12970</name>
</gene>
<dbReference type="Proteomes" id="UP000605897">
    <property type="component" value="Unassembled WGS sequence"/>
</dbReference>
<dbReference type="InterPro" id="IPR018117">
    <property type="entry name" value="C5_DNA_meth_AS"/>
</dbReference>
<evidence type="ECO:0000256" key="4">
    <source>
        <dbReference type="ARBA" id="ARBA00022747"/>
    </source>
</evidence>
<keyword evidence="1 5" id="KW-0489">Methyltransferase</keyword>
<dbReference type="PANTHER" id="PTHR46098">
    <property type="entry name" value="TRNA (CYTOSINE(38)-C(5))-METHYLTRANSFERASE"/>
    <property type="match status" value="1"/>
</dbReference>
<dbReference type="EMBL" id="BNAU01000001">
    <property type="protein sequence ID" value="GHE83321.1"/>
    <property type="molecule type" value="Genomic_DNA"/>
</dbReference>
<comment type="catalytic activity">
    <reaction evidence="7">
        <text>a 2'-deoxycytidine in DNA + S-adenosyl-L-methionine = a 5-methyl-2'-deoxycytidine in DNA + S-adenosyl-L-homocysteine + H(+)</text>
        <dbReference type="Rhea" id="RHEA:13681"/>
        <dbReference type="Rhea" id="RHEA-COMP:11369"/>
        <dbReference type="Rhea" id="RHEA-COMP:11370"/>
        <dbReference type="ChEBI" id="CHEBI:15378"/>
        <dbReference type="ChEBI" id="CHEBI:57856"/>
        <dbReference type="ChEBI" id="CHEBI:59789"/>
        <dbReference type="ChEBI" id="CHEBI:85452"/>
        <dbReference type="ChEBI" id="CHEBI:85454"/>
        <dbReference type="EC" id="2.1.1.37"/>
    </reaction>
</comment>
<keyword evidence="10" id="KW-1185">Reference proteome</keyword>
<dbReference type="Gene3D" id="3.40.50.150">
    <property type="entry name" value="Vaccinia Virus protein VP39"/>
    <property type="match status" value="1"/>
</dbReference>
<dbReference type="NCBIfam" id="TIGR00675">
    <property type="entry name" value="dcm"/>
    <property type="match status" value="1"/>
</dbReference>
<feature type="active site" evidence="5">
    <location>
        <position position="77"/>
    </location>
</feature>
<evidence type="ECO:0000256" key="7">
    <source>
        <dbReference type="RuleBase" id="RU000417"/>
    </source>
</evidence>
<accession>A0ABQ3II29</accession>
<evidence type="ECO:0000256" key="2">
    <source>
        <dbReference type="ARBA" id="ARBA00022679"/>
    </source>
</evidence>
<comment type="caution">
    <text evidence="9">The sequence shown here is derived from an EMBL/GenBank/DDBJ whole genome shotgun (WGS) entry which is preliminary data.</text>
</comment>
<evidence type="ECO:0000256" key="3">
    <source>
        <dbReference type="ARBA" id="ARBA00022691"/>
    </source>
</evidence>
<name>A0ABQ3II29_9PSEU</name>
<dbReference type="InterPro" id="IPR050750">
    <property type="entry name" value="C5-MTase"/>
</dbReference>
<dbReference type="SUPFAM" id="SSF53335">
    <property type="entry name" value="S-adenosyl-L-methionine-dependent methyltransferases"/>
    <property type="match status" value="1"/>
</dbReference>
<evidence type="ECO:0000313" key="10">
    <source>
        <dbReference type="Proteomes" id="UP000605897"/>
    </source>
</evidence>
<comment type="similarity">
    <text evidence="5 6">Belongs to the class I-like SAM-binding methyltransferase superfamily. C5-methyltransferase family.</text>
</comment>
<dbReference type="InterPro" id="IPR001525">
    <property type="entry name" value="C5_MeTfrase"/>
</dbReference>
<reference evidence="10" key="1">
    <citation type="journal article" date="2019" name="Int. J. Syst. Evol. Microbiol.">
        <title>The Global Catalogue of Microorganisms (GCM) 10K type strain sequencing project: providing services to taxonomists for standard genome sequencing and annotation.</title>
        <authorList>
            <consortium name="The Broad Institute Genomics Platform"/>
            <consortium name="The Broad Institute Genome Sequencing Center for Infectious Disease"/>
            <person name="Wu L."/>
            <person name="Ma J."/>
        </authorList>
    </citation>
    <scope>NUCLEOTIDE SEQUENCE [LARGE SCALE GENOMIC DNA]</scope>
    <source>
        <strain evidence="10">CGMCC 4.7677</strain>
    </source>
</reference>
<keyword evidence="2 5" id="KW-0808">Transferase</keyword>
<evidence type="ECO:0000256" key="8">
    <source>
        <dbReference type="SAM" id="MobiDB-lite"/>
    </source>
</evidence>
<dbReference type="PROSITE" id="PS00094">
    <property type="entry name" value="C5_MTASE_1"/>
    <property type="match status" value="1"/>
</dbReference>
<dbReference type="PRINTS" id="PR00105">
    <property type="entry name" value="C5METTRFRASE"/>
</dbReference>
<evidence type="ECO:0000256" key="5">
    <source>
        <dbReference type="PROSITE-ProRule" id="PRU01016"/>
    </source>
</evidence>
<keyword evidence="3 5" id="KW-0949">S-adenosyl-L-methionine</keyword>
<evidence type="ECO:0000256" key="1">
    <source>
        <dbReference type="ARBA" id="ARBA00022603"/>
    </source>
</evidence>
<dbReference type="PROSITE" id="PS51679">
    <property type="entry name" value="SAM_MT_C5"/>
    <property type="match status" value="1"/>
</dbReference>